<dbReference type="EMBL" id="MPUH01001806">
    <property type="protein sequence ID" value="OMJ66146.1"/>
    <property type="molecule type" value="Genomic_DNA"/>
</dbReference>
<comment type="caution">
    <text evidence="4">The sequence shown here is derived from an EMBL/GenBank/DDBJ whole genome shotgun (WGS) entry which is preliminary data.</text>
</comment>
<keyword evidence="5" id="KW-1185">Reference proteome</keyword>
<feature type="compositionally biased region" description="Polar residues" evidence="2">
    <location>
        <begin position="274"/>
        <end position="289"/>
    </location>
</feature>
<dbReference type="Gene3D" id="1.20.5.190">
    <property type="match status" value="1"/>
</dbReference>
<keyword evidence="1" id="KW-0175">Coiled coil</keyword>
<dbReference type="PROSITE" id="PS50096">
    <property type="entry name" value="IQ"/>
    <property type="match status" value="1"/>
</dbReference>
<feature type="region of interest" description="Disordered" evidence="2">
    <location>
        <begin position="274"/>
        <end position="293"/>
    </location>
</feature>
<dbReference type="SMART" id="SM00015">
    <property type="entry name" value="IQ"/>
    <property type="match status" value="1"/>
</dbReference>
<organism evidence="4 5">
    <name type="scientific">Stentor coeruleus</name>
    <dbReference type="NCBI Taxonomy" id="5963"/>
    <lineage>
        <taxon>Eukaryota</taxon>
        <taxon>Sar</taxon>
        <taxon>Alveolata</taxon>
        <taxon>Ciliophora</taxon>
        <taxon>Postciliodesmatophora</taxon>
        <taxon>Heterotrichea</taxon>
        <taxon>Heterotrichida</taxon>
        <taxon>Stentoridae</taxon>
        <taxon>Stentor</taxon>
    </lineage>
</organism>
<reference evidence="4 5" key="1">
    <citation type="submission" date="2016-11" db="EMBL/GenBank/DDBJ databases">
        <title>The macronuclear genome of Stentor coeruleus: a giant cell with tiny introns.</title>
        <authorList>
            <person name="Slabodnick M."/>
            <person name="Ruby J.G."/>
            <person name="Reiff S.B."/>
            <person name="Swart E.C."/>
            <person name="Gosai S."/>
            <person name="Prabakaran S."/>
            <person name="Witkowska E."/>
            <person name="Larue G.E."/>
            <person name="Fisher S."/>
            <person name="Freeman R.M."/>
            <person name="Gunawardena J."/>
            <person name="Chu W."/>
            <person name="Stover N.A."/>
            <person name="Gregory B.D."/>
            <person name="Nowacki M."/>
            <person name="Derisi J."/>
            <person name="Roy S.W."/>
            <person name="Marshall W.F."/>
            <person name="Sood P."/>
        </authorList>
    </citation>
    <scope>NUCLEOTIDE SEQUENCE [LARGE SCALE GENOMIC DNA]</scope>
    <source>
        <strain evidence="4">WM001</strain>
    </source>
</reference>
<dbReference type="InterPro" id="IPR000048">
    <property type="entry name" value="IQ_motif_EF-hand-BS"/>
</dbReference>
<evidence type="ECO:0000256" key="1">
    <source>
        <dbReference type="SAM" id="Coils"/>
    </source>
</evidence>
<gene>
    <name evidence="4" type="ORF">SteCoe_37117</name>
</gene>
<evidence type="ECO:0000313" key="4">
    <source>
        <dbReference type="EMBL" id="OMJ66146.1"/>
    </source>
</evidence>
<feature type="coiled-coil region" evidence="1">
    <location>
        <begin position="625"/>
        <end position="652"/>
    </location>
</feature>
<protein>
    <recommendedName>
        <fullName evidence="3">DUF4378 domain-containing protein</fullName>
    </recommendedName>
</protein>
<evidence type="ECO:0000259" key="3">
    <source>
        <dbReference type="Pfam" id="PF14309"/>
    </source>
</evidence>
<sequence length="935" mass="107278">MSSDATQFNHPVSCFVNSSLVEDTPLNSFCSPRAGSVTVVGKRIYSHSCISPTTIEESPKFPVPIQVYSRIKRHNTQAKKLLKHKTTKIKCQEQPAPPLVKVQPPKPIIPVMKKREVIKEKDKSMPSIKSYSKLLPKEESKVIVPFSERSTVKISQIIKKSVQIELRKKKKAEIQKQLENEYKKHKRLQLQKKNSKIRFENSMKFKMEKFTPKAAWGIDERKHSEYERQKITKEIEKQRTARRELKRSPAYLQKKGLGLSKLLEIEQELGFKPRSSSMVAETPVSTITKKQSDPKIKKYIKEKKRKNKEIKTDELIETIKNETKRIASLKKLDLQSLHEAATARKSVKKMQKCLQKTKKSTINKDSSDESDNIEKIYEDRPSSDFIFEPGSDLKQGFSGFTEETEQQPEPPKDTSFKIKEKAAIKIQSNIRRYLVRKRYKMITDSFHPEDAEVKGILTAWQQNNIGQPETISFDPNSQKFILTENQLQNLEEMKQKEISEVLEVTKQLNQDPEIIESLTKMIGARYEHITNMLQSSSSGDNIHFNRSLGNQISNIPCIDPSSNITEGYEKELQEGREGRLLDFSFPSYKSDKSQYENSLLNTKKLQPESSERVDQNPSPLEIVIFQDFKIKNDSLEEENEEYEDKNDMASIDTKEKSKGILISRASPISPPSEEFHIDTPLVTAEIVTETCESLIQKLMAEILASQSIAAKSGCINKDIQQFIDELTPYVNSANTEFKFAISKPLRRNPLELLARMQESEHIISLDKDFSSCPAIINPMIFIDLNSSRKCQDKDLKDSQTAHDKLIFDNCNEMLQLHRPYGLEGTPAPWSSTQRIFKFDTVSFQSILPEIRNEIDKLDKFKAGKIADQSFLSSSGNEEGLQNAREEKIGMLIAEDIQLRESVWVNYEFEETQTKLDLADHIAESLIFEIVEIMSS</sequence>
<dbReference type="OrthoDB" id="304761at2759"/>
<dbReference type="Proteomes" id="UP000187209">
    <property type="component" value="Unassembled WGS sequence"/>
</dbReference>
<dbReference type="AlphaFoldDB" id="A0A1R2ANT1"/>
<proteinExistence type="predicted"/>
<feature type="domain" description="DUF4378" evidence="3">
    <location>
        <begin position="767"/>
        <end position="928"/>
    </location>
</feature>
<evidence type="ECO:0000256" key="2">
    <source>
        <dbReference type="SAM" id="MobiDB-lite"/>
    </source>
</evidence>
<dbReference type="Pfam" id="PF00612">
    <property type="entry name" value="IQ"/>
    <property type="match status" value="1"/>
</dbReference>
<dbReference type="Pfam" id="PF14309">
    <property type="entry name" value="DUF4378"/>
    <property type="match status" value="1"/>
</dbReference>
<evidence type="ECO:0000313" key="5">
    <source>
        <dbReference type="Proteomes" id="UP000187209"/>
    </source>
</evidence>
<name>A0A1R2ANT1_9CILI</name>
<dbReference type="InterPro" id="IPR025486">
    <property type="entry name" value="DUF4378"/>
</dbReference>
<accession>A0A1R2ANT1</accession>